<accession>A0A3N6MBU7</accession>
<feature type="transmembrane region" description="Helical" evidence="1">
    <location>
        <begin position="20"/>
        <end position="41"/>
    </location>
</feature>
<keyword evidence="1" id="KW-0812">Transmembrane</keyword>
<evidence type="ECO:0000256" key="1">
    <source>
        <dbReference type="SAM" id="Phobius"/>
    </source>
</evidence>
<name>A0A3N6MBU7_9EURY</name>
<evidence type="ECO:0000313" key="2">
    <source>
        <dbReference type="EMBL" id="RQG92951.1"/>
    </source>
</evidence>
<dbReference type="EMBL" id="REFY01000001">
    <property type="protein sequence ID" value="RQG92951.1"/>
    <property type="molecule type" value="Genomic_DNA"/>
</dbReference>
<proteinExistence type="predicted"/>
<sequence length="75" mass="8037">MIAGLTDRFRSHPVATTLELGSVITCVFLFIGTFVLLASGLPRGVGTPWLVIVTVGAAFVVFWTALVPLYERAAE</sequence>
<protein>
    <submittedName>
        <fullName evidence="2">Uncharacterized protein</fullName>
    </submittedName>
</protein>
<dbReference type="AlphaFoldDB" id="A0A3N6MBU7"/>
<feature type="transmembrane region" description="Helical" evidence="1">
    <location>
        <begin position="47"/>
        <end position="70"/>
    </location>
</feature>
<dbReference type="RefSeq" id="WP_124176834.1">
    <property type="nucleotide sequence ID" value="NZ_REFY01000001.1"/>
</dbReference>
<keyword evidence="1" id="KW-0472">Membrane</keyword>
<comment type="caution">
    <text evidence="2">The sequence shown here is derived from an EMBL/GenBank/DDBJ whole genome shotgun (WGS) entry which is preliminary data.</text>
</comment>
<reference evidence="2 3" key="1">
    <citation type="submission" date="2018-10" db="EMBL/GenBank/DDBJ databases">
        <title>Natrarchaeobius chitinivorans gen. nov., sp. nov., and Natrarchaeobius haloalkaliphilus sp. nov., alkaliphilic, chitin-utilizing haloarchaea from hypersaline alkaline lakes.</title>
        <authorList>
            <person name="Sorokin D.Y."/>
            <person name="Elcheninov A.G."/>
            <person name="Kostrikina N.A."/>
            <person name="Bale N.J."/>
            <person name="Sinninghe Damste J.S."/>
            <person name="Khijniak T.V."/>
            <person name="Kublanov I.V."/>
            <person name="Toshchakov S.V."/>
        </authorList>
    </citation>
    <scope>NUCLEOTIDE SEQUENCE [LARGE SCALE GENOMIC DNA]</scope>
    <source>
        <strain evidence="2 3">AArcht-Sl</strain>
    </source>
</reference>
<evidence type="ECO:0000313" key="3">
    <source>
        <dbReference type="Proteomes" id="UP000273828"/>
    </source>
</evidence>
<keyword evidence="1" id="KW-1133">Transmembrane helix</keyword>
<keyword evidence="3" id="KW-1185">Reference proteome</keyword>
<organism evidence="2 3">
    <name type="scientific">Natrarchaeobius halalkaliphilus</name>
    <dbReference type="NCBI Taxonomy" id="1679091"/>
    <lineage>
        <taxon>Archaea</taxon>
        <taxon>Methanobacteriati</taxon>
        <taxon>Methanobacteriota</taxon>
        <taxon>Stenosarchaea group</taxon>
        <taxon>Halobacteria</taxon>
        <taxon>Halobacteriales</taxon>
        <taxon>Natrialbaceae</taxon>
        <taxon>Natrarchaeobius</taxon>
    </lineage>
</organism>
<gene>
    <name evidence="2" type="ORF">EA462_01665</name>
</gene>
<dbReference type="Proteomes" id="UP000273828">
    <property type="component" value="Unassembled WGS sequence"/>
</dbReference>
<dbReference type="OrthoDB" id="200287at2157"/>